<keyword evidence="4 6" id="KW-1133">Transmembrane helix</keyword>
<dbReference type="EMBL" id="JAHYXK010000027">
    <property type="protein sequence ID" value="MBW7469123.1"/>
    <property type="molecule type" value="Genomic_DNA"/>
</dbReference>
<organism evidence="7 8">
    <name type="scientific">Pontibacter aydingkolensis</name>
    <dbReference type="NCBI Taxonomy" id="1911536"/>
    <lineage>
        <taxon>Bacteria</taxon>
        <taxon>Pseudomonadati</taxon>
        <taxon>Bacteroidota</taxon>
        <taxon>Cytophagia</taxon>
        <taxon>Cytophagales</taxon>
        <taxon>Hymenobacteraceae</taxon>
        <taxon>Pontibacter</taxon>
    </lineage>
</organism>
<protein>
    <submittedName>
        <fullName evidence="7">AI-2E family transporter</fullName>
    </submittedName>
</protein>
<proteinExistence type="inferred from homology"/>
<accession>A0ABS7CZ84</accession>
<keyword evidence="3 6" id="KW-0812">Transmembrane</keyword>
<comment type="similarity">
    <text evidence="2">Belongs to the autoinducer-2 exporter (AI-2E) (TC 2.A.86) family.</text>
</comment>
<comment type="caution">
    <text evidence="7">The sequence shown here is derived from an EMBL/GenBank/DDBJ whole genome shotgun (WGS) entry which is preliminary data.</text>
</comment>
<feature type="transmembrane region" description="Helical" evidence="6">
    <location>
        <begin position="7"/>
        <end position="28"/>
    </location>
</feature>
<evidence type="ECO:0000313" key="8">
    <source>
        <dbReference type="Proteomes" id="UP000813018"/>
    </source>
</evidence>
<dbReference type="InterPro" id="IPR002549">
    <property type="entry name" value="AI-2E-like"/>
</dbReference>
<evidence type="ECO:0000313" key="7">
    <source>
        <dbReference type="EMBL" id="MBW7469123.1"/>
    </source>
</evidence>
<feature type="transmembrane region" description="Helical" evidence="6">
    <location>
        <begin position="145"/>
        <end position="168"/>
    </location>
</feature>
<reference evidence="7 8" key="1">
    <citation type="journal article" date="2016" name="Int. J. Syst. Evol. Microbiol.">
        <title>Pontibacter aydingkolensis sp. nov., isolated from soil of a salt lake.</title>
        <authorList>
            <person name="Osman G."/>
            <person name="Zhang T."/>
            <person name="Lou K."/>
            <person name="Gao Y."/>
            <person name="Chang W."/>
            <person name="Lin Q."/>
            <person name="Yang H.M."/>
            <person name="Huo X.D."/>
            <person name="Wang N."/>
        </authorList>
    </citation>
    <scope>NUCLEOTIDE SEQUENCE [LARGE SCALE GENOMIC DNA]</scope>
    <source>
        <strain evidence="7 8">KACC 19255</strain>
    </source>
</reference>
<evidence type="ECO:0000256" key="1">
    <source>
        <dbReference type="ARBA" id="ARBA00004141"/>
    </source>
</evidence>
<feature type="transmembrane region" description="Helical" evidence="6">
    <location>
        <begin position="203"/>
        <end position="225"/>
    </location>
</feature>
<dbReference type="RefSeq" id="WP_219878994.1">
    <property type="nucleotide sequence ID" value="NZ_JAHYXK010000027.1"/>
</dbReference>
<feature type="transmembrane region" description="Helical" evidence="6">
    <location>
        <begin position="231"/>
        <end position="260"/>
    </location>
</feature>
<evidence type="ECO:0000256" key="3">
    <source>
        <dbReference type="ARBA" id="ARBA00022692"/>
    </source>
</evidence>
<dbReference type="PANTHER" id="PTHR21716">
    <property type="entry name" value="TRANSMEMBRANE PROTEIN"/>
    <property type="match status" value="1"/>
</dbReference>
<gene>
    <name evidence="7" type="ORF">K0O23_18770</name>
</gene>
<feature type="transmembrane region" description="Helical" evidence="6">
    <location>
        <begin position="302"/>
        <end position="335"/>
    </location>
</feature>
<evidence type="ECO:0000256" key="2">
    <source>
        <dbReference type="ARBA" id="ARBA00009773"/>
    </source>
</evidence>
<comment type="subcellular location">
    <subcellularLocation>
        <location evidence="1">Membrane</location>
        <topology evidence="1">Multi-pass membrane protein</topology>
    </subcellularLocation>
</comment>
<evidence type="ECO:0000256" key="5">
    <source>
        <dbReference type="ARBA" id="ARBA00023136"/>
    </source>
</evidence>
<sequence length="350" mass="38280">MTDSYTFAKRVAIAALIILLIGAVFYMLGRHGYFFLLVFAGILLAVLFSGIAEWLQNKLHLKHSLALLLSVLIFFGTLIGAFILIAPTVSEQVQEMRQTIPSAVSKIQGWLESFGLGQQLMKRVPDNMNEMLPASKGIFTKVSSVFSATLSILADILIVIVTAIFLAANPKLYTLGFSKLFAVRHRRRILEVLDKCYTTLKMWLLAMLLAMTMIGISTAVGYSLIGLPLAMALGLIAFLFAFIPNIGPWIAALPALLVGLTISPQMALYAMLVYGGIQIVESYVITPVIFHKTVDLPPALLLFFQVLLGILHGAIGLLLAAPILAVLVVVVNELYIKDVLEEKHKPVTEV</sequence>
<dbReference type="PANTHER" id="PTHR21716:SF62">
    <property type="entry name" value="TRANSPORT PROTEIN YDBI-RELATED"/>
    <property type="match status" value="1"/>
</dbReference>
<keyword evidence="5 6" id="KW-0472">Membrane</keyword>
<evidence type="ECO:0000256" key="6">
    <source>
        <dbReference type="SAM" id="Phobius"/>
    </source>
</evidence>
<evidence type="ECO:0000256" key="4">
    <source>
        <dbReference type="ARBA" id="ARBA00022989"/>
    </source>
</evidence>
<dbReference type="Proteomes" id="UP000813018">
    <property type="component" value="Unassembled WGS sequence"/>
</dbReference>
<name>A0ABS7CZ84_9BACT</name>
<keyword evidence="8" id="KW-1185">Reference proteome</keyword>
<feature type="transmembrane region" description="Helical" evidence="6">
    <location>
        <begin position="267"/>
        <end position="290"/>
    </location>
</feature>
<feature type="transmembrane region" description="Helical" evidence="6">
    <location>
        <begin position="34"/>
        <end position="55"/>
    </location>
</feature>
<dbReference type="Pfam" id="PF01594">
    <property type="entry name" value="AI-2E_transport"/>
    <property type="match status" value="1"/>
</dbReference>
<feature type="transmembrane region" description="Helical" evidence="6">
    <location>
        <begin position="67"/>
        <end position="86"/>
    </location>
</feature>